<dbReference type="InterPro" id="IPR022385">
    <property type="entry name" value="Rhs_assc_core"/>
</dbReference>
<keyword evidence="4" id="KW-1185">Reference proteome</keyword>
<comment type="caution">
    <text evidence="3">The sequence shown here is derived from an EMBL/GenBank/DDBJ whole genome shotgun (WGS) entry which is preliminary data.</text>
</comment>
<keyword evidence="1" id="KW-0677">Repeat</keyword>
<dbReference type="PANTHER" id="PTHR32305">
    <property type="match status" value="1"/>
</dbReference>
<dbReference type="InterPro" id="IPR006530">
    <property type="entry name" value="YD"/>
</dbReference>
<dbReference type="Proteomes" id="UP000466345">
    <property type="component" value="Unassembled WGS sequence"/>
</dbReference>
<proteinExistence type="predicted"/>
<dbReference type="Gene3D" id="2.180.10.10">
    <property type="entry name" value="RHS repeat-associated core"/>
    <property type="match status" value="1"/>
</dbReference>
<dbReference type="EMBL" id="WEGJ01000037">
    <property type="protein sequence ID" value="MQY15647.1"/>
    <property type="molecule type" value="Genomic_DNA"/>
</dbReference>
<sequence length="327" mass="36844">MTRILTRVRVSTKPGTVHNALTDVTTPDGTHWRYAYDPLGRRTSKQRLSPDNSIAEETTFTWDGTLLCEQTTTGPTPHPVTLTWDHQGLTPLSQTERLLNEATQQEIDARFFAIATDLIGTPTELIDDTGTITWHTRTTLWGTTTWNRTATAYTPLRFPGQYYDPETGLHYNHHRYYDPTTARYTTPDPLGLAPAPNPTTYVHSPHTRTDSQGLAPDYPTRVKEKVLDTYDSFEQARNKALDLLGEIDPHTRVPLVGRLEAAESTYGRTVGFTTRVDGVYKQFRLDFDPEKGTHINVMVGKGASAQKWAVPWRGTEEDLIKMLKGNT</sequence>
<dbReference type="NCBIfam" id="TIGR01643">
    <property type="entry name" value="YD_repeat_2x"/>
    <property type="match status" value="1"/>
</dbReference>
<gene>
    <name evidence="3" type="ORF">SRB5_58350</name>
</gene>
<dbReference type="InterPro" id="IPR056823">
    <property type="entry name" value="TEN-like_YD-shell"/>
</dbReference>
<dbReference type="Pfam" id="PF25023">
    <property type="entry name" value="TEN_YD-shell"/>
    <property type="match status" value="1"/>
</dbReference>
<protein>
    <recommendedName>
        <fullName evidence="2">Teneurin-like YD-shell domain-containing protein</fullName>
    </recommendedName>
</protein>
<accession>A0A7K0CQ93</accession>
<name>A0A7K0CQ93_9ACTN</name>
<dbReference type="OrthoDB" id="4981820at2"/>
<dbReference type="AlphaFoldDB" id="A0A7K0CQ93"/>
<dbReference type="InterPro" id="IPR031325">
    <property type="entry name" value="RHS_repeat"/>
</dbReference>
<dbReference type="InterPro" id="IPR050708">
    <property type="entry name" value="T6SS_VgrG/RHS"/>
</dbReference>
<evidence type="ECO:0000313" key="4">
    <source>
        <dbReference type="Proteomes" id="UP000466345"/>
    </source>
</evidence>
<evidence type="ECO:0000256" key="1">
    <source>
        <dbReference type="ARBA" id="ARBA00022737"/>
    </source>
</evidence>
<organism evidence="3 4">
    <name type="scientific">Streptomyces smaragdinus</name>
    <dbReference type="NCBI Taxonomy" id="2585196"/>
    <lineage>
        <taxon>Bacteria</taxon>
        <taxon>Bacillati</taxon>
        <taxon>Actinomycetota</taxon>
        <taxon>Actinomycetes</taxon>
        <taxon>Kitasatosporales</taxon>
        <taxon>Streptomycetaceae</taxon>
        <taxon>Streptomyces</taxon>
    </lineage>
</organism>
<evidence type="ECO:0000313" key="3">
    <source>
        <dbReference type="EMBL" id="MQY15647.1"/>
    </source>
</evidence>
<dbReference type="PANTHER" id="PTHR32305:SF15">
    <property type="entry name" value="PROTEIN RHSA-RELATED"/>
    <property type="match status" value="1"/>
</dbReference>
<dbReference type="CDD" id="cd20692">
    <property type="entry name" value="CdiA-CT_Ec-like"/>
    <property type="match status" value="1"/>
</dbReference>
<dbReference type="PRINTS" id="PR00394">
    <property type="entry name" value="RHSPROTEIN"/>
</dbReference>
<reference evidence="3 4" key="1">
    <citation type="submission" date="2019-10" db="EMBL/GenBank/DDBJ databases">
        <title>Streptomyces smaragdinus sp. nov. and Streptomyces fabii sp. nov., isolated from the gut of fungus growing-termite Macrotermes natalensis.</title>
        <authorList>
            <person name="Schwitalla J."/>
            <person name="Benndorf R."/>
            <person name="Martin K."/>
            <person name="De Beer W."/>
            <person name="Kaster A.-K."/>
            <person name="Vollmers J."/>
            <person name="Poulsen M."/>
            <person name="Beemelmanns C."/>
        </authorList>
    </citation>
    <scope>NUCLEOTIDE SEQUENCE [LARGE SCALE GENOMIC DNA]</scope>
    <source>
        <strain evidence="3 4">RB5</strain>
    </source>
</reference>
<feature type="domain" description="Teneurin-like YD-shell" evidence="2">
    <location>
        <begin position="109"/>
        <end position="188"/>
    </location>
</feature>
<dbReference type="NCBIfam" id="TIGR03696">
    <property type="entry name" value="Rhs_assc_core"/>
    <property type="match status" value="1"/>
</dbReference>
<evidence type="ECO:0000259" key="2">
    <source>
        <dbReference type="Pfam" id="PF25023"/>
    </source>
</evidence>
<dbReference type="Pfam" id="PF05593">
    <property type="entry name" value="RHS_repeat"/>
    <property type="match status" value="1"/>
</dbReference>